<dbReference type="STRING" id="59895.A0A103XTH4"/>
<protein>
    <submittedName>
        <fullName evidence="1">Uncharacterized protein</fullName>
    </submittedName>
</protein>
<organism evidence="1 2">
    <name type="scientific">Cynara cardunculus var. scolymus</name>
    <name type="common">Globe artichoke</name>
    <name type="synonym">Cynara scolymus</name>
    <dbReference type="NCBI Taxonomy" id="59895"/>
    <lineage>
        <taxon>Eukaryota</taxon>
        <taxon>Viridiplantae</taxon>
        <taxon>Streptophyta</taxon>
        <taxon>Embryophyta</taxon>
        <taxon>Tracheophyta</taxon>
        <taxon>Spermatophyta</taxon>
        <taxon>Magnoliopsida</taxon>
        <taxon>eudicotyledons</taxon>
        <taxon>Gunneridae</taxon>
        <taxon>Pentapetalae</taxon>
        <taxon>asterids</taxon>
        <taxon>campanulids</taxon>
        <taxon>Asterales</taxon>
        <taxon>Asteraceae</taxon>
        <taxon>Carduoideae</taxon>
        <taxon>Cardueae</taxon>
        <taxon>Carduinae</taxon>
        <taxon>Cynara</taxon>
    </lineage>
</organism>
<accession>A0A103XTH4</accession>
<dbReference type="GO" id="GO:0015020">
    <property type="term" value="F:glucuronosyltransferase activity"/>
    <property type="evidence" value="ECO:0007669"/>
    <property type="project" value="InterPro"/>
</dbReference>
<sequence>MVNGNAPFARKFANDDVVLDKIYQELLGRRNRFGQGAWCVASSDNWSDPCVVHGDDSVFMPGPGTVRLSGLFRQLLSQDS</sequence>
<evidence type="ECO:0000313" key="1">
    <source>
        <dbReference type="EMBL" id="KVH96574.1"/>
    </source>
</evidence>
<dbReference type="Gramene" id="KVH96574">
    <property type="protein sequence ID" value="KVH96574"/>
    <property type="gene ID" value="Ccrd_001325"/>
</dbReference>
<keyword evidence="2" id="KW-1185">Reference proteome</keyword>
<dbReference type="PANTHER" id="PTHR45719:SF9">
    <property type="entry name" value="CORE-2_I-BRANCHING BETA-1,6-N-ACETYLGLUCOSAMINYLTRANSFERASE FAMILY PROTEIN"/>
    <property type="match status" value="1"/>
</dbReference>
<dbReference type="OMA" id="WGNANIL"/>
<evidence type="ECO:0000313" key="2">
    <source>
        <dbReference type="Proteomes" id="UP000243975"/>
    </source>
</evidence>
<dbReference type="AlphaFoldDB" id="A0A103XTH4"/>
<reference evidence="1 2" key="1">
    <citation type="journal article" date="2016" name="Sci. Rep.">
        <title>The genome sequence of the outbreeding globe artichoke constructed de novo incorporating a phase-aware low-pass sequencing strategy of F1 progeny.</title>
        <authorList>
            <person name="Scaglione D."/>
            <person name="Reyes-Chin-Wo S."/>
            <person name="Acquadro A."/>
            <person name="Froenicke L."/>
            <person name="Portis E."/>
            <person name="Beitel C."/>
            <person name="Tirone M."/>
            <person name="Mauro R."/>
            <person name="Lo Monaco A."/>
            <person name="Mauromicale G."/>
            <person name="Faccioli P."/>
            <person name="Cattivelli L."/>
            <person name="Rieseberg L."/>
            <person name="Michelmore R."/>
            <person name="Lanteri S."/>
        </authorList>
    </citation>
    <scope>NUCLEOTIDE SEQUENCE [LARGE SCALE GENOMIC DNA]</scope>
    <source>
        <strain evidence="1">2C</strain>
    </source>
</reference>
<dbReference type="PANTHER" id="PTHR45719">
    <property type="entry name" value="GLYCOSYLTRANSFERASE"/>
    <property type="match status" value="1"/>
</dbReference>
<gene>
    <name evidence="1" type="ORF">Ccrd_001325</name>
</gene>
<name>A0A103XTH4_CYNCS</name>
<proteinExistence type="predicted"/>
<dbReference type="Proteomes" id="UP000243975">
    <property type="component" value="Unassembled WGS sequence"/>
</dbReference>
<dbReference type="InterPro" id="IPR044610">
    <property type="entry name" value="GLCAT14A/B/C"/>
</dbReference>
<dbReference type="EMBL" id="LEKV01004268">
    <property type="protein sequence ID" value="KVH96574.1"/>
    <property type="molecule type" value="Genomic_DNA"/>
</dbReference>
<comment type="caution">
    <text evidence="1">The sequence shown here is derived from an EMBL/GenBank/DDBJ whole genome shotgun (WGS) entry which is preliminary data.</text>
</comment>